<gene>
    <name evidence="1" type="ORF">ACFSKU_00235</name>
</gene>
<dbReference type="EMBL" id="JBHUHV010000001">
    <property type="protein sequence ID" value="MFD2065295.1"/>
    <property type="molecule type" value="Genomic_DNA"/>
</dbReference>
<accession>A0ABW4WU61</accession>
<evidence type="ECO:0008006" key="3">
    <source>
        <dbReference type="Google" id="ProtNLM"/>
    </source>
</evidence>
<comment type="caution">
    <text evidence="1">The sequence shown here is derived from an EMBL/GenBank/DDBJ whole genome shotgun (WGS) entry which is preliminary data.</text>
</comment>
<organism evidence="1 2">
    <name type="scientific">Pontibacter silvestris</name>
    <dbReference type="NCBI Taxonomy" id="2305183"/>
    <lineage>
        <taxon>Bacteria</taxon>
        <taxon>Pseudomonadati</taxon>
        <taxon>Bacteroidota</taxon>
        <taxon>Cytophagia</taxon>
        <taxon>Cytophagales</taxon>
        <taxon>Hymenobacteraceae</taxon>
        <taxon>Pontibacter</taxon>
    </lineage>
</organism>
<reference evidence="2" key="1">
    <citation type="journal article" date="2019" name="Int. J. Syst. Evol. Microbiol.">
        <title>The Global Catalogue of Microorganisms (GCM) 10K type strain sequencing project: providing services to taxonomists for standard genome sequencing and annotation.</title>
        <authorList>
            <consortium name="The Broad Institute Genomics Platform"/>
            <consortium name="The Broad Institute Genome Sequencing Center for Infectious Disease"/>
            <person name="Wu L."/>
            <person name="Ma J."/>
        </authorList>
    </citation>
    <scope>NUCLEOTIDE SEQUENCE [LARGE SCALE GENOMIC DNA]</scope>
    <source>
        <strain evidence="2">JCM 16545</strain>
    </source>
</reference>
<sequence>MANYLSEFQAQVERWPTPIEVAHAQGDVFVTLLQHEGYIEAKWAGHITADDVITGAKVHLAILQLHPCSKLLNNKQDVTGDWSEANDWLQFGWMPDAKAAGLSCVAHVYSGNMFSRLSARDLMQRISSHIVMNNFNDFDTAKEWLIDCILPHEAAAVSA</sequence>
<evidence type="ECO:0000313" key="2">
    <source>
        <dbReference type="Proteomes" id="UP001597369"/>
    </source>
</evidence>
<name>A0ABW4WU61_9BACT</name>
<protein>
    <recommendedName>
        <fullName evidence="3">STAS/SEC14 domain-containing protein</fullName>
    </recommendedName>
</protein>
<dbReference type="Proteomes" id="UP001597369">
    <property type="component" value="Unassembled WGS sequence"/>
</dbReference>
<evidence type="ECO:0000313" key="1">
    <source>
        <dbReference type="EMBL" id="MFD2065295.1"/>
    </source>
</evidence>
<dbReference type="RefSeq" id="WP_229962714.1">
    <property type="nucleotide sequence ID" value="NZ_JAJJWI010000031.1"/>
</dbReference>
<proteinExistence type="predicted"/>
<keyword evidence="2" id="KW-1185">Reference proteome</keyword>